<keyword evidence="3" id="KW-0813">Transport</keyword>
<dbReference type="GO" id="GO:0043682">
    <property type="term" value="F:P-type divalent copper transporter activity"/>
    <property type="evidence" value="ECO:0007669"/>
    <property type="project" value="TreeGrafter"/>
</dbReference>
<feature type="transmembrane region" description="Helical" evidence="11">
    <location>
        <begin position="375"/>
        <end position="395"/>
    </location>
</feature>
<evidence type="ECO:0000256" key="8">
    <source>
        <dbReference type="ARBA" id="ARBA00022967"/>
    </source>
</evidence>
<dbReference type="SFLD" id="SFLDS00003">
    <property type="entry name" value="Haloacid_Dehalogenase"/>
    <property type="match status" value="1"/>
</dbReference>
<dbReference type="InterPro" id="IPR023299">
    <property type="entry name" value="ATPase_P-typ_cyto_dom_N"/>
</dbReference>
<evidence type="ECO:0000256" key="9">
    <source>
        <dbReference type="ARBA" id="ARBA00022989"/>
    </source>
</evidence>
<dbReference type="InterPro" id="IPR059000">
    <property type="entry name" value="ATPase_P-type_domA"/>
</dbReference>
<evidence type="ECO:0000256" key="6">
    <source>
        <dbReference type="ARBA" id="ARBA00022741"/>
    </source>
</evidence>
<accession>F4LIW9</accession>
<dbReference type="HOGENOM" id="CLU_001771_0_3_12"/>
<dbReference type="eggNOG" id="COG2217">
    <property type="taxonomic scope" value="Bacteria"/>
</dbReference>
<organism evidence="13 14">
    <name type="scientific">Treponema brennaborense (strain DSM 12168 / CIP 105900 / DD5/3)</name>
    <dbReference type="NCBI Taxonomy" id="906968"/>
    <lineage>
        <taxon>Bacteria</taxon>
        <taxon>Pseudomonadati</taxon>
        <taxon>Spirochaetota</taxon>
        <taxon>Spirochaetia</taxon>
        <taxon>Spirochaetales</taxon>
        <taxon>Treponemataceae</taxon>
        <taxon>Treponema</taxon>
    </lineage>
</organism>
<dbReference type="PROSITE" id="PS00154">
    <property type="entry name" value="ATPASE_E1_E2"/>
    <property type="match status" value="1"/>
</dbReference>
<protein>
    <submittedName>
        <fullName evidence="13">Heavy metal translocating P-type ATPase</fullName>
        <ecNumber evidence="13">3.6.3.4</ecNumber>
    </submittedName>
</protein>
<keyword evidence="6 11" id="KW-0547">Nucleotide-binding</keyword>
<dbReference type="STRING" id="906968.Trebr_1858"/>
<dbReference type="SFLD" id="SFLDF00027">
    <property type="entry name" value="p-type_atpase"/>
    <property type="match status" value="1"/>
</dbReference>
<keyword evidence="10 11" id="KW-0472">Membrane</keyword>
<dbReference type="InterPro" id="IPR023214">
    <property type="entry name" value="HAD_sf"/>
</dbReference>
<evidence type="ECO:0000313" key="13">
    <source>
        <dbReference type="EMBL" id="AEE17278.1"/>
    </source>
</evidence>
<evidence type="ECO:0000313" key="14">
    <source>
        <dbReference type="Proteomes" id="UP000006546"/>
    </source>
</evidence>
<gene>
    <name evidence="13" type="ordered locus">Trebr_1858</name>
</gene>
<dbReference type="Pfam" id="PF00122">
    <property type="entry name" value="E1-E2_ATPase"/>
    <property type="match status" value="1"/>
</dbReference>
<comment type="similarity">
    <text evidence="2 11">Belongs to the cation transport ATPase (P-type) (TC 3.A.3) family. Type IB subfamily.</text>
</comment>
<keyword evidence="8" id="KW-1278">Translocase</keyword>
<feature type="transmembrane region" description="Helical" evidence="11">
    <location>
        <begin position="721"/>
        <end position="740"/>
    </location>
</feature>
<evidence type="ECO:0000256" key="4">
    <source>
        <dbReference type="ARBA" id="ARBA00022692"/>
    </source>
</evidence>
<dbReference type="GO" id="GO:0005507">
    <property type="term" value="F:copper ion binding"/>
    <property type="evidence" value="ECO:0007669"/>
    <property type="project" value="TreeGrafter"/>
</dbReference>
<dbReference type="InterPro" id="IPR018303">
    <property type="entry name" value="ATPase_P-typ_P_site"/>
</dbReference>
<dbReference type="InterPro" id="IPR036412">
    <property type="entry name" value="HAD-like_sf"/>
</dbReference>
<dbReference type="InterPro" id="IPR008250">
    <property type="entry name" value="ATPase_P-typ_transduc_dom_A_sf"/>
</dbReference>
<dbReference type="SUPFAM" id="SSF55008">
    <property type="entry name" value="HMA, heavy metal-associated domain"/>
    <property type="match status" value="1"/>
</dbReference>
<feature type="transmembrane region" description="Helical" evidence="11">
    <location>
        <begin position="166"/>
        <end position="188"/>
    </location>
</feature>
<evidence type="ECO:0000256" key="11">
    <source>
        <dbReference type="RuleBase" id="RU362081"/>
    </source>
</evidence>
<reference evidence="14" key="1">
    <citation type="submission" date="2011-04" db="EMBL/GenBank/DDBJ databases">
        <title>The complete genome of Treponema brennaborense DSM 12168.</title>
        <authorList>
            <person name="Lucas S."/>
            <person name="Han J."/>
            <person name="Lapidus A."/>
            <person name="Bruce D."/>
            <person name="Goodwin L."/>
            <person name="Pitluck S."/>
            <person name="Peters L."/>
            <person name="Kyrpides N."/>
            <person name="Mavromatis K."/>
            <person name="Ivanova N."/>
            <person name="Mikhailova N."/>
            <person name="Pagani I."/>
            <person name="Teshima H."/>
            <person name="Detter J.C."/>
            <person name="Tapia R."/>
            <person name="Han C."/>
            <person name="Land M."/>
            <person name="Hauser L."/>
            <person name="Markowitz V."/>
            <person name="Cheng J.-F."/>
            <person name="Hugenholtz P."/>
            <person name="Woyke T."/>
            <person name="Wu D."/>
            <person name="Gronow S."/>
            <person name="Wellnitz S."/>
            <person name="Brambilla E."/>
            <person name="Klenk H.-P."/>
            <person name="Eisen J.A."/>
        </authorList>
    </citation>
    <scope>NUCLEOTIDE SEQUENCE [LARGE SCALE GENOMIC DNA]</scope>
    <source>
        <strain evidence="14">DSM 12168 / CIP 105900 / DD5/3</strain>
    </source>
</reference>
<dbReference type="CDD" id="cd02094">
    <property type="entry name" value="P-type_ATPase_Cu-like"/>
    <property type="match status" value="1"/>
</dbReference>
<dbReference type="Pfam" id="PF00403">
    <property type="entry name" value="HMA"/>
    <property type="match status" value="1"/>
</dbReference>
<feature type="transmembrane region" description="Helical" evidence="11">
    <location>
        <begin position="194"/>
        <end position="213"/>
    </location>
</feature>
<dbReference type="Gene3D" id="2.70.150.10">
    <property type="entry name" value="Calcium-transporting ATPase, cytoplasmic transduction domain A"/>
    <property type="match status" value="1"/>
</dbReference>
<feature type="transmembrane region" description="Helical" evidence="11">
    <location>
        <begin position="89"/>
        <end position="107"/>
    </location>
</feature>
<dbReference type="InterPro" id="IPR027256">
    <property type="entry name" value="P-typ_ATPase_IB"/>
</dbReference>
<dbReference type="SUPFAM" id="SSF56784">
    <property type="entry name" value="HAD-like"/>
    <property type="match status" value="1"/>
</dbReference>
<dbReference type="KEGG" id="tbe:Trebr_1858"/>
<keyword evidence="7 11" id="KW-0067">ATP-binding</keyword>
<feature type="transmembrane region" description="Helical" evidence="11">
    <location>
        <begin position="347"/>
        <end position="369"/>
    </location>
</feature>
<comment type="subcellular location">
    <subcellularLocation>
        <location evidence="11">Cell membrane</location>
    </subcellularLocation>
    <subcellularLocation>
        <location evidence="1">Endomembrane system</location>
        <topology evidence="1">Multi-pass membrane protein</topology>
    </subcellularLocation>
</comment>
<dbReference type="Gene3D" id="3.30.70.100">
    <property type="match status" value="1"/>
</dbReference>
<keyword evidence="14" id="KW-1185">Reference proteome</keyword>
<evidence type="ECO:0000256" key="5">
    <source>
        <dbReference type="ARBA" id="ARBA00022723"/>
    </source>
</evidence>
<dbReference type="EC" id="3.6.3.4" evidence="13"/>
<dbReference type="InterPro" id="IPR036163">
    <property type="entry name" value="HMA_dom_sf"/>
</dbReference>
<evidence type="ECO:0000256" key="7">
    <source>
        <dbReference type="ARBA" id="ARBA00022840"/>
    </source>
</evidence>
<dbReference type="NCBIfam" id="TIGR01525">
    <property type="entry name" value="ATPase-IB_hvy"/>
    <property type="match status" value="1"/>
</dbReference>
<dbReference type="PRINTS" id="PR00943">
    <property type="entry name" value="CUATPASE"/>
</dbReference>
<dbReference type="GO" id="GO:0016887">
    <property type="term" value="F:ATP hydrolysis activity"/>
    <property type="evidence" value="ECO:0007669"/>
    <property type="project" value="InterPro"/>
</dbReference>
<dbReference type="InterPro" id="IPR006121">
    <property type="entry name" value="HMA_dom"/>
</dbReference>
<dbReference type="PRINTS" id="PR00119">
    <property type="entry name" value="CATATPASE"/>
</dbReference>
<dbReference type="SUPFAM" id="SSF81665">
    <property type="entry name" value="Calcium ATPase, transmembrane domain M"/>
    <property type="match status" value="1"/>
</dbReference>
<dbReference type="RefSeq" id="WP_013758982.1">
    <property type="nucleotide sequence ID" value="NC_015500.1"/>
</dbReference>
<dbReference type="GO" id="GO:0005886">
    <property type="term" value="C:plasma membrane"/>
    <property type="evidence" value="ECO:0007669"/>
    <property type="project" value="UniProtKB-SubCell"/>
</dbReference>
<sequence>MIKEEFYTIGGMSCAACSSAVERVTRKLDGVVRSDVNLTTGKLLIRYDDEKVTPELIIGKVTKAGFSCEPANRQKKPAEKKRTADTPQIVRLTGSWIFTGLLLYVSMGSMLPHPVPLPALFDMHANPVNFAVLQLLLTIPVLVWGKHFFVNGFSALLHRNPNMNSLVALGSACSFAYSLVLTFLISANPAHVHHLYYESAAVVLTFIMTGKYLESRSTAKTKDAITALMKLAPDTALLVRNDTVTEVATDSLKPGDVILVKPGSRIPADGTVSEGSSSVDESMLTGESLPVDKAKGGTVTGGSMNLNGMLHVTVTKTGADSTLSQIIRCMEDAQGKKAPIAKIADRISGVFVPTVMGIACAAGIAWFAAGMDAAFVLRIVTSVLVIACPCALGLATPAAIMVGTGLGAANGILIRNGEALETTGKITAAVLDKTGTVTEGKPKVTAVLSEKGVNERHVLAYAALAESGSEHPLARAIIAAEKAARSPDDAATNGTGTGDAATAGGKVISFKNIPGKGIVARAELKGSQYFIYAGNRRFMDEESIGVPAETETKAESLTKQGHTITYVASERIDSGGKSYGQAALQGLIGISDTVRETSIEAVRMLKNAGISVHLLTGDNKNAAEHIAKQIGADTVKAEVLPQEKAEAVKNLQRAGERVMMVGDGINDAPALVQADCGIAVGGGSDIAVDAGSIVLMKGDLRDAAKAVKLSRLTLRTIKQNLFWAFLYNVVGIPIAAGALYPFTGTLLTPMIAGFAMSVSSVCVVTNALRLKTKKL</sequence>
<evidence type="ECO:0000256" key="2">
    <source>
        <dbReference type="ARBA" id="ARBA00006024"/>
    </source>
</evidence>
<dbReference type="FunFam" id="2.70.150.10:FF:000002">
    <property type="entry name" value="Copper-transporting ATPase 1, putative"/>
    <property type="match status" value="1"/>
</dbReference>
<feature type="transmembrane region" description="Helical" evidence="11">
    <location>
        <begin position="127"/>
        <end position="145"/>
    </location>
</feature>
<dbReference type="PROSITE" id="PS50846">
    <property type="entry name" value="HMA_2"/>
    <property type="match status" value="1"/>
</dbReference>
<dbReference type="Pfam" id="PF00702">
    <property type="entry name" value="Hydrolase"/>
    <property type="match status" value="1"/>
</dbReference>
<dbReference type="PANTHER" id="PTHR43520">
    <property type="entry name" value="ATP7, ISOFORM B"/>
    <property type="match status" value="1"/>
</dbReference>
<dbReference type="PANTHER" id="PTHR43520:SF8">
    <property type="entry name" value="P-TYPE CU(+) TRANSPORTER"/>
    <property type="match status" value="1"/>
</dbReference>
<dbReference type="InterPro" id="IPR023298">
    <property type="entry name" value="ATPase_P-typ_TM_dom_sf"/>
</dbReference>
<dbReference type="InterPro" id="IPR001757">
    <property type="entry name" value="P_typ_ATPase"/>
</dbReference>
<dbReference type="FunFam" id="3.30.70.100:FF:000001">
    <property type="entry name" value="ATPase copper transporting beta"/>
    <property type="match status" value="1"/>
</dbReference>
<dbReference type="EMBL" id="CP002696">
    <property type="protein sequence ID" value="AEE17278.1"/>
    <property type="molecule type" value="Genomic_DNA"/>
</dbReference>
<dbReference type="Gene3D" id="3.40.1110.10">
    <property type="entry name" value="Calcium-transporting ATPase, cytoplasmic domain N"/>
    <property type="match status" value="1"/>
</dbReference>
<feature type="transmembrane region" description="Helical" evidence="11">
    <location>
        <begin position="746"/>
        <end position="768"/>
    </location>
</feature>
<dbReference type="SFLD" id="SFLDG00002">
    <property type="entry name" value="C1.7:_P-type_atpase_like"/>
    <property type="match status" value="1"/>
</dbReference>
<dbReference type="GO" id="GO:0005524">
    <property type="term" value="F:ATP binding"/>
    <property type="evidence" value="ECO:0007669"/>
    <property type="project" value="UniProtKB-UniRule"/>
</dbReference>
<keyword evidence="4 11" id="KW-0812">Transmembrane</keyword>
<evidence type="ECO:0000256" key="10">
    <source>
        <dbReference type="ARBA" id="ARBA00023136"/>
    </source>
</evidence>
<feature type="domain" description="HMA" evidence="12">
    <location>
        <begin position="3"/>
        <end position="69"/>
    </location>
</feature>
<dbReference type="Gene3D" id="3.40.50.1000">
    <property type="entry name" value="HAD superfamily/HAD-like"/>
    <property type="match status" value="1"/>
</dbReference>
<keyword evidence="5 11" id="KW-0479">Metal-binding</keyword>
<name>F4LIW9_TREBD</name>
<keyword evidence="9 11" id="KW-1133">Transmembrane helix</keyword>
<evidence type="ECO:0000259" key="12">
    <source>
        <dbReference type="PROSITE" id="PS50846"/>
    </source>
</evidence>
<keyword evidence="13" id="KW-0378">Hydrolase</keyword>
<keyword evidence="11" id="KW-1003">Cell membrane</keyword>
<dbReference type="CDD" id="cd00371">
    <property type="entry name" value="HMA"/>
    <property type="match status" value="1"/>
</dbReference>
<proteinExistence type="inferred from homology"/>
<evidence type="ECO:0000256" key="3">
    <source>
        <dbReference type="ARBA" id="ARBA00022448"/>
    </source>
</evidence>
<evidence type="ECO:0000256" key="1">
    <source>
        <dbReference type="ARBA" id="ARBA00004127"/>
    </source>
</evidence>
<dbReference type="AlphaFoldDB" id="F4LIW9"/>
<dbReference type="Proteomes" id="UP000006546">
    <property type="component" value="Chromosome"/>
</dbReference>
<dbReference type="GO" id="GO:0055070">
    <property type="term" value="P:copper ion homeostasis"/>
    <property type="evidence" value="ECO:0007669"/>
    <property type="project" value="TreeGrafter"/>
</dbReference>
<dbReference type="InterPro" id="IPR044492">
    <property type="entry name" value="P_typ_ATPase_HD_dom"/>
</dbReference>
<dbReference type="SUPFAM" id="SSF81653">
    <property type="entry name" value="Calcium ATPase, transduction domain A"/>
    <property type="match status" value="1"/>
</dbReference>
<dbReference type="GO" id="GO:0012505">
    <property type="term" value="C:endomembrane system"/>
    <property type="evidence" value="ECO:0007669"/>
    <property type="project" value="UniProtKB-SubCell"/>
</dbReference>
<dbReference type="NCBIfam" id="TIGR01494">
    <property type="entry name" value="ATPase_P-type"/>
    <property type="match status" value="2"/>
</dbReference>